<sequence>MRCRLSSFTWKLFFLHCENFDLQRDSKRDIPFISCPEMLKLVQLFEETGHLVEHLRRGRPSFIEQRVVTVQRFMEDMENETSAAVLVKLVKGWDCLNYRSNISFTGSCICTRINCSYCAVSTARYCR</sequence>
<dbReference type="AlphaFoldDB" id="A0A4Y2ER62"/>
<name>A0A4Y2ER62_ARAVE</name>
<organism evidence="1 2">
    <name type="scientific">Araneus ventricosus</name>
    <name type="common">Orbweaver spider</name>
    <name type="synonym">Epeira ventricosa</name>
    <dbReference type="NCBI Taxonomy" id="182803"/>
    <lineage>
        <taxon>Eukaryota</taxon>
        <taxon>Metazoa</taxon>
        <taxon>Ecdysozoa</taxon>
        <taxon>Arthropoda</taxon>
        <taxon>Chelicerata</taxon>
        <taxon>Arachnida</taxon>
        <taxon>Araneae</taxon>
        <taxon>Araneomorphae</taxon>
        <taxon>Entelegynae</taxon>
        <taxon>Araneoidea</taxon>
        <taxon>Araneidae</taxon>
        <taxon>Araneus</taxon>
    </lineage>
</organism>
<dbReference type="Proteomes" id="UP000499080">
    <property type="component" value="Unassembled WGS sequence"/>
</dbReference>
<proteinExistence type="predicted"/>
<evidence type="ECO:0000313" key="2">
    <source>
        <dbReference type="Proteomes" id="UP000499080"/>
    </source>
</evidence>
<protein>
    <submittedName>
        <fullName evidence="1">Uncharacterized protein</fullName>
    </submittedName>
</protein>
<comment type="caution">
    <text evidence="1">The sequence shown here is derived from an EMBL/GenBank/DDBJ whole genome shotgun (WGS) entry which is preliminary data.</text>
</comment>
<keyword evidence="2" id="KW-1185">Reference proteome</keyword>
<gene>
    <name evidence="1" type="ORF">AVEN_156254_1</name>
</gene>
<dbReference type="EMBL" id="BGPR01000662">
    <property type="protein sequence ID" value="GBM30496.1"/>
    <property type="molecule type" value="Genomic_DNA"/>
</dbReference>
<reference evidence="1 2" key="1">
    <citation type="journal article" date="2019" name="Sci. Rep.">
        <title>Orb-weaving spider Araneus ventricosus genome elucidates the spidroin gene catalogue.</title>
        <authorList>
            <person name="Kono N."/>
            <person name="Nakamura H."/>
            <person name="Ohtoshi R."/>
            <person name="Moran D.A.P."/>
            <person name="Shinohara A."/>
            <person name="Yoshida Y."/>
            <person name="Fujiwara M."/>
            <person name="Mori M."/>
            <person name="Tomita M."/>
            <person name="Arakawa K."/>
        </authorList>
    </citation>
    <scope>NUCLEOTIDE SEQUENCE [LARGE SCALE GENOMIC DNA]</scope>
</reference>
<accession>A0A4Y2ER62</accession>
<evidence type="ECO:0000313" key="1">
    <source>
        <dbReference type="EMBL" id="GBM30496.1"/>
    </source>
</evidence>